<protein>
    <submittedName>
        <fullName evidence="10">Glycosyltransferase family 2 protein</fullName>
    </submittedName>
</protein>
<dbReference type="CDD" id="cd04187">
    <property type="entry name" value="DPM1_like_bac"/>
    <property type="match status" value="1"/>
</dbReference>
<evidence type="ECO:0000313" key="10">
    <source>
        <dbReference type="EMBL" id="NEU66527.1"/>
    </source>
</evidence>
<feature type="transmembrane region" description="Helical" evidence="8">
    <location>
        <begin position="203"/>
        <end position="222"/>
    </location>
</feature>
<keyword evidence="5" id="KW-0448">Lipopolysaccharide biosynthesis</keyword>
<dbReference type="InterPro" id="IPR029044">
    <property type="entry name" value="Nucleotide-diphossugar_trans"/>
</dbReference>
<dbReference type="GO" id="GO:0099621">
    <property type="term" value="F:undecaprenyl-phosphate 4-deoxy-4-formamido-L-arabinose transferase activity"/>
    <property type="evidence" value="ECO:0007669"/>
    <property type="project" value="TreeGrafter"/>
</dbReference>
<reference evidence="10 11" key="1">
    <citation type="submission" date="2020-02" db="EMBL/GenBank/DDBJ databases">
        <title>Draft genome sequence of two Spirosoma agri KCTC 52727 and Spirosoma terrae KCTC 52035.</title>
        <authorList>
            <person name="Rojas J."/>
            <person name="Ambika Manirajan B."/>
            <person name="Ratering S."/>
            <person name="Suarez C."/>
            <person name="Schnell S."/>
        </authorList>
    </citation>
    <scope>NUCLEOTIDE SEQUENCE [LARGE SCALE GENOMIC DNA]</scope>
    <source>
        <strain evidence="10 11">KCTC 52727</strain>
    </source>
</reference>
<evidence type="ECO:0000259" key="9">
    <source>
        <dbReference type="Pfam" id="PF00535"/>
    </source>
</evidence>
<evidence type="ECO:0000256" key="1">
    <source>
        <dbReference type="ARBA" id="ARBA00022475"/>
    </source>
</evidence>
<keyword evidence="7 8" id="KW-0472">Membrane</keyword>
<dbReference type="PANTHER" id="PTHR48090:SF3">
    <property type="entry name" value="UNDECAPRENYL-PHOSPHATE 4-DEOXY-4-FORMAMIDO-L-ARABINOSE TRANSFERASE"/>
    <property type="match status" value="1"/>
</dbReference>
<comment type="caution">
    <text evidence="10">The sequence shown here is derived from an EMBL/GenBank/DDBJ whole genome shotgun (WGS) entry which is preliminary data.</text>
</comment>
<dbReference type="EMBL" id="JAAGNZ010000001">
    <property type="protein sequence ID" value="NEU66527.1"/>
    <property type="molecule type" value="Genomic_DNA"/>
</dbReference>
<keyword evidence="4 8" id="KW-0812">Transmembrane</keyword>
<dbReference type="InterPro" id="IPR001173">
    <property type="entry name" value="Glyco_trans_2-like"/>
</dbReference>
<organism evidence="10 11">
    <name type="scientific">Spirosoma agri</name>
    <dbReference type="NCBI Taxonomy" id="1987381"/>
    <lineage>
        <taxon>Bacteria</taxon>
        <taxon>Pseudomonadati</taxon>
        <taxon>Bacteroidota</taxon>
        <taxon>Cytophagia</taxon>
        <taxon>Cytophagales</taxon>
        <taxon>Cytophagaceae</taxon>
        <taxon>Spirosoma</taxon>
    </lineage>
</organism>
<evidence type="ECO:0000256" key="3">
    <source>
        <dbReference type="ARBA" id="ARBA00022679"/>
    </source>
</evidence>
<evidence type="ECO:0000256" key="7">
    <source>
        <dbReference type="ARBA" id="ARBA00023136"/>
    </source>
</evidence>
<dbReference type="RefSeq" id="WP_164035787.1">
    <property type="nucleotide sequence ID" value="NZ_JAAGNZ010000001.1"/>
</dbReference>
<dbReference type="GO" id="GO:0005886">
    <property type="term" value="C:plasma membrane"/>
    <property type="evidence" value="ECO:0007669"/>
    <property type="project" value="TreeGrafter"/>
</dbReference>
<name>A0A6M0IF81_9BACT</name>
<dbReference type="Gene3D" id="3.90.550.10">
    <property type="entry name" value="Spore Coat Polysaccharide Biosynthesis Protein SpsA, Chain A"/>
    <property type="match status" value="1"/>
</dbReference>
<dbReference type="InterPro" id="IPR050256">
    <property type="entry name" value="Glycosyltransferase_2"/>
</dbReference>
<dbReference type="SUPFAM" id="SSF53448">
    <property type="entry name" value="Nucleotide-diphospho-sugar transferases"/>
    <property type="match status" value="1"/>
</dbReference>
<dbReference type="Pfam" id="PF00535">
    <property type="entry name" value="Glycos_transf_2"/>
    <property type="match status" value="1"/>
</dbReference>
<gene>
    <name evidence="10" type="ORF">GK091_06525</name>
</gene>
<evidence type="ECO:0000313" key="11">
    <source>
        <dbReference type="Proteomes" id="UP000477386"/>
    </source>
</evidence>
<sequence>MELSVVIPVYNSEKTIGPLIERLQTCMTNRAFEVVLVNDGSADGSEAVCQRIAEANANVQFRSLRRNFGEFNAVLCGLNHAKGQYVAIIDDDFQNPPEAILTLLDEAESGDYDVVYSFYAQKQHHWFRNLGSWLVNTLTTYSLGKPHDLYLSSFKLIRREVVDEICNYTGPYPYIDGLIFRVTRNVGRVEVPHHSRTEGRSNYTVKKLIALFLNVFIGYSLWPIRLFTVVGAVLFLVGMVTGTGMGIGWLASLIRPPGWVVVCWAIVTATGLQLLFLGVLGEYLGKLFMAYSGLPPYVEKERKSRQSTQEKR</sequence>
<dbReference type="Proteomes" id="UP000477386">
    <property type="component" value="Unassembled WGS sequence"/>
</dbReference>
<dbReference type="GO" id="GO:0009103">
    <property type="term" value="P:lipopolysaccharide biosynthetic process"/>
    <property type="evidence" value="ECO:0007669"/>
    <property type="project" value="UniProtKB-KW"/>
</dbReference>
<evidence type="ECO:0000256" key="8">
    <source>
        <dbReference type="SAM" id="Phobius"/>
    </source>
</evidence>
<evidence type="ECO:0000256" key="4">
    <source>
        <dbReference type="ARBA" id="ARBA00022692"/>
    </source>
</evidence>
<keyword evidence="3 10" id="KW-0808">Transferase</keyword>
<dbReference type="AlphaFoldDB" id="A0A6M0IF81"/>
<feature type="domain" description="Glycosyltransferase 2-like" evidence="9">
    <location>
        <begin position="4"/>
        <end position="165"/>
    </location>
</feature>
<keyword evidence="6 8" id="KW-1133">Transmembrane helix</keyword>
<dbReference type="PANTHER" id="PTHR48090">
    <property type="entry name" value="UNDECAPRENYL-PHOSPHATE 4-DEOXY-4-FORMAMIDO-L-ARABINOSE TRANSFERASE-RELATED"/>
    <property type="match status" value="1"/>
</dbReference>
<keyword evidence="1" id="KW-1003">Cell membrane</keyword>
<proteinExistence type="predicted"/>
<feature type="transmembrane region" description="Helical" evidence="8">
    <location>
        <begin position="258"/>
        <end position="280"/>
    </location>
</feature>
<feature type="transmembrane region" description="Helical" evidence="8">
    <location>
        <begin position="229"/>
        <end position="252"/>
    </location>
</feature>
<evidence type="ECO:0000256" key="5">
    <source>
        <dbReference type="ARBA" id="ARBA00022985"/>
    </source>
</evidence>
<evidence type="ECO:0000256" key="2">
    <source>
        <dbReference type="ARBA" id="ARBA00022676"/>
    </source>
</evidence>
<keyword evidence="11" id="KW-1185">Reference proteome</keyword>
<keyword evidence="2" id="KW-0328">Glycosyltransferase</keyword>
<accession>A0A6M0IF81</accession>
<evidence type="ECO:0000256" key="6">
    <source>
        <dbReference type="ARBA" id="ARBA00022989"/>
    </source>
</evidence>